<evidence type="ECO:0000256" key="4">
    <source>
        <dbReference type="ARBA" id="ARBA00017286"/>
    </source>
</evidence>
<dbReference type="PANTHER" id="PTHR18829">
    <property type="entry name" value="PROTEIN YAE1 HOMOLOG"/>
    <property type="match status" value="1"/>
</dbReference>
<dbReference type="Proteomes" id="UP000187013">
    <property type="component" value="Unassembled WGS sequence"/>
</dbReference>
<evidence type="ECO:0000256" key="7">
    <source>
        <dbReference type="ARBA" id="ARBA00023242"/>
    </source>
</evidence>
<dbReference type="Pfam" id="PF09811">
    <property type="entry name" value="Yae1_N"/>
    <property type="match status" value="1"/>
</dbReference>
<dbReference type="OrthoDB" id="20086at2759"/>
<dbReference type="InterPro" id="IPR019191">
    <property type="entry name" value="Essential_protein_Yae1_N"/>
</dbReference>
<dbReference type="AlphaFoldDB" id="A0A1Q3AI91"/>
<evidence type="ECO:0000256" key="6">
    <source>
        <dbReference type="ARBA" id="ARBA00022490"/>
    </source>
</evidence>
<reference evidence="10 11" key="1">
    <citation type="submission" date="2016-08" db="EMBL/GenBank/DDBJ databases">
        <title>Draft genome sequence of allopolyploid Zygosaccharomyces rouxii.</title>
        <authorList>
            <person name="Watanabe J."/>
            <person name="Uehara K."/>
            <person name="Mogi Y."/>
            <person name="Tsukioka Y."/>
        </authorList>
    </citation>
    <scope>NUCLEOTIDE SEQUENCE [LARGE SCALE GENOMIC DNA]</scope>
    <source>
        <strain evidence="10 11">NBRC 110957</strain>
    </source>
</reference>
<evidence type="ECO:0000256" key="5">
    <source>
        <dbReference type="ARBA" id="ARBA00018400"/>
    </source>
</evidence>
<dbReference type="GO" id="GO:0005634">
    <property type="term" value="C:nucleus"/>
    <property type="evidence" value="ECO:0007669"/>
    <property type="project" value="UniProtKB-SubCell"/>
</dbReference>
<evidence type="ECO:0000256" key="2">
    <source>
        <dbReference type="ARBA" id="ARBA00004496"/>
    </source>
</evidence>
<keyword evidence="7" id="KW-0539">Nucleus</keyword>
<dbReference type="PANTHER" id="PTHR18829:SF0">
    <property type="entry name" value="PROTEIN YAE1 HOMOLOG"/>
    <property type="match status" value="1"/>
</dbReference>
<name>A0A1Q3AI91_ZYGRO</name>
<dbReference type="InterPro" id="IPR038881">
    <property type="entry name" value="Yae1-like"/>
</dbReference>
<gene>
    <name evidence="10" type="ORF">ZYGR_0AV00780</name>
</gene>
<protein>
    <recommendedName>
        <fullName evidence="5">Protein YAE1</fullName>
    </recommendedName>
    <alternativeName>
        <fullName evidence="4">Protein yae1</fullName>
    </alternativeName>
</protein>
<proteinExistence type="inferred from homology"/>
<dbReference type="GO" id="GO:0005737">
    <property type="term" value="C:cytoplasm"/>
    <property type="evidence" value="ECO:0007669"/>
    <property type="project" value="UniProtKB-SubCell"/>
</dbReference>
<feature type="domain" description="Essential protein Yae1 N-terminal" evidence="9">
    <location>
        <begin position="37"/>
        <end position="75"/>
    </location>
</feature>
<evidence type="ECO:0000256" key="1">
    <source>
        <dbReference type="ARBA" id="ARBA00004123"/>
    </source>
</evidence>
<evidence type="ECO:0000256" key="8">
    <source>
        <dbReference type="SAM" id="MobiDB-lite"/>
    </source>
</evidence>
<feature type="region of interest" description="Disordered" evidence="8">
    <location>
        <begin position="1"/>
        <end position="22"/>
    </location>
</feature>
<organism evidence="10 11">
    <name type="scientific">Zygosaccharomyces rouxii</name>
    <dbReference type="NCBI Taxonomy" id="4956"/>
    <lineage>
        <taxon>Eukaryota</taxon>
        <taxon>Fungi</taxon>
        <taxon>Dikarya</taxon>
        <taxon>Ascomycota</taxon>
        <taxon>Saccharomycotina</taxon>
        <taxon>Saccharomycetes</taxon>
        <taxon>Saccharomycetales</taxon>
        <taxon>Saccharomycetaceae</taxon>
        <taxon>Zygosaccharomyces</taxon>
    </lineage>
</organism>
<accession>A0A1Q3AI91</accession>
<evidence type="ECO:0000313" key="10">
    <source>
        <dbReference type="EMBL" id="GAV55447.1"/>
    </source>
</evidence>
<evidence type="ECO:0000256" key="3">
    <source>
        <dbReference type="ARBA" id="ARBA00007096"/>
    </source>
</evidence>
<comment type="similarity">
    <text evidence="3">Belongs to the YAE1 family.</text>
</comment>
<comment type="subcellular location">
    <subcellularLocation>
        <location evidence="2">Cytoplasm</location>
    </subcellularLocation>
    <subcellularLocation>
        <location evidence="1">Nucleus</location>
    </subcellularLocation>
</comment>
<comment type="caution">
    <text evidence="10">The sequence shown here is derived from an EMBL/GenBank/DDBJ whole genome shotgun (WGS) entry which is preliminary data.</text>
</comment>
<evidence type="ECO:0000313" key="11">
    <source>
        <dbReference type="Proteomes" id="UP000187013"/>
    </source>
</evidence>
<dbReference type="EMBL" id="BDGX01000048">
    <property type="protein sequence ID" value="GAV55447.1"/>
    <property type="molecule type" value="Genomic_DNA"/>
</dbReference>
<sequence>MSNSLDDVWGSDSEDDSNAVQESADFKKLRENHFKRGYVDGISGSKEAKLQEGFDTAFPLGSRLGMEVGRLIGILQFLDFVHGKDDEELHGDFQLAQKELKIDRVLTKSMFDVDLNLIGEHQVIAKWKRIVKVHCDKYAASVSSMVDN</sequence>
<evidence type="ECO:0000259" key="9">
    <source>
        <dbReference type="Pfam" id="PF09811"/>
    </source>
</evidence>
<keyword evidence="6" id="KW-0963">Cytoplasm</keyword>